<organism evidence="2 3">
    <name type="scientific">Streptomyces crystallinus</name>
    <dbReference type="NCBI Taxonomy" id="68191"/>
    <lineage>
        <taxon>Bacteria</taxon>
        <taxon>Bacillati</taxon>
        <taxon>Actinomycetota</taxon>
        <taxon>Actinomycetes</taxon>
        <taxon>Kitasatosporales</taxon>
        <taxon>Streptomycetaceae</taxon>
        <taxon>Streptomyces</taxon>
    </lineage>
</organism>
<dbReference type="RefSeq" id="WP_344071980.1">
    <property type="nucleotide sequence ID" value="NZ_BAAACA010000009.1"/>
</dbReference>
<name>A0ABN1FE07_9ACTN</name>
<dbReference type="InterPro" id="IPR048799">
    <property type="entry name" value="P68_RBP_TagC-like_beta-prop"/>
</dbReference>
<sequence>MSVTIEGQIDIAGPVGKLLHRRPLKNSTVMQSFHTDPVSGDIFVLQLMQGGLTLSGESAPVDYDTRNSRGDMCVTRLNRSGAITGYMYLRGFGHGVNLGVENRNGTIRLWTETASQPNSKNEGFGTSITNFDFRSGSVLDFGSSLHAKPYRPTPTALFATPTIDRSSNELVVRFYSDGATHFERYDLAKASAGVFEPLQRVELPADLGVFQGYASHRGVLYMLNGESSTATRNPPPGNTYITAMEWATGNVLAHQFITAAPGLEWREPEGMHVDTRNGVTNLHFGFACEDPGPRTCTLLTIPDTVEVDGVKVMTDWTPIALASGVTADVNPPQGRLISVAGTTTLQLSGGVKGSFTGDVDLGTLPDALTPSVAARCNVPRNNNGGTCVARVEAGTDGVLRLFGGRDTNAITWAQLDSFSAVWR</sequence>
<dbReference type="Proteomes" id="UP001500668">
    <property type="component" value="Unassembled WGS sequence"/>
</dbReference>
<evidence type="ECO:0000259" key="1">
    <source>
        <dbReference type="Pfam" id="PF21311"/>
    </source>
</evidence>
<proteinExistence type="predicted"/>
<keyword evidence="3" id="KW-1185">Reference proteome</keyword>
<comment type="caution">
    <text evidence="2">The sequence shown here is derived from an EMBL/GenBank/DDBJ whole genome shotgun (WGS) entry which is preliminary data.</text>
</comment>
<evidence type="ECO:0000313" key="3">
    <source>
        <dbReference type="Proteomes" id="UP001500668"/>
    </source>
</evidence>
<dbReference type="EMBL" id="BAAACA010000009">
    <property type="protein sequence ID" value="GAA0588868.1"/>
    <property type="molecule type" value="Genomic_DNA"/>
</dbReference>
<protein>
    <recommendedName>
        <fullName evidence="1">P68 RBP/TagC-like beta-propeller domain-containing protein</fullName>
    </recommendedName>
</protein>
<evidence type="ECO:0000313" key="2">
    <source>
        <dbReference type="EMBL" id="GAA0588868.1"/>
    </source>
</evidence>
<feature type="domain" description="P68 RBP/TagC-like beta-propeller" evidence="1">
    <location>
        <begin position="30"/>
        <end position="259"/>
    </location>
</feature>
<gene>
    <name evidence="2" type="ORF">GCM10010394_17730</name>
</gene>
<dbReference type="Pfam" id="PF21311">
    <property type="entry name" value="Phage_RBD_prop"/>
    <property type="match status" value="1"/>
</dbReference>
<accession>A0ABN1FE07</accession>
<reference evidence="3" key="1">
    <citation type="journal article" date="2019" name="Int. J. Syst. Evol. Microbiol.">
        <title>The Global Catalogue of Microorganisms (GCM) 10K type strain sequencing project: providing services to taxonomists for standard genome sequencing and annotation.</title>
        <authorList>
            <consortium name="The Broad Institute Genomics Platform"/>
            <consortium name="The Broad Institute Genome Sequencing Center for Infectious Disease"/>
            <person name="Wu L."/>
            <person name="Ma J."/>
        </authorList>
    </citation>
    <scope>NUCLEOTIDE SEQUENCE [LARGE SCALE GENOMIC DNA]</scope>
    <source>
        <strain evidence="3">JCM 5067</strain>
    </source>
</reference>